<dbReference type="Pfam" id="PF21021">
    <property type="entry name" value="FAF1"/>
    <property type="match status" value="1"/>
</dbReference>
<evidence type="ECO:0000256" key="2">
    <source>
        <dbReference type="SAM" id="MobiDB-lite"/>
    </source>
</evidence>
<feature type="compositionally biased region" description="Low complexity" evidence="2">
    <location>
        <begin position="50"/>
        <end position="59"/>
    </location>
</feature>
<dbReference type="SUPFAM" id="SSF54236">
    <property type="entry name" value="Ubiquitin-like"/>
    <property type="match status" value="2"/>
</dbReference>
<feature type="coiled-coil region" evidence="1">
    <location>
        <begin position="445"/>
        <end position="472"/>
    </location>
</feature>
<dbReference type="InterPro" id="IPR049483">
    <property type="entry name" value="FAF1_2-like_UAS"/>
</dbReference>
<keyword evidence="1" id="KW-0175">Coiled coil</keyword>
<dbReference type="Gene3D" id="3.10.20.90">
    <property type="entry name" value="Phosphatidylinositol 3-kinase Catalytic Subunit, Chain A, domain 1"/>
    <property type="match status" value="2"/>
</dbReference>
<sequence length="569" mass="60538">MDEFRTWPKETLLEMLQVQGVSGVSAAMSKDELLATLMSLLPADSDQPEGDASADAVGGDTAGGDTAGTEATGDRVSAIDEDKVTFRVRWRTTTYKVVLPRAATLAELKRQVYEHTGVLVADQVIEGVTAYGAALTDDTSFLELDMVVPVYDVTMSGKPVCESSSAAAAAPPPSSTASNWSSHRMSNSNDDARAFRAVLRSAATAGRGSRVSGPVVRAPSRSAALQARKEAKAFTTAFEAEFGTGHPPFFDGALEEAFHSATALSRFVVVVLHNSDAEFSQQFCEHILCSEYVREVVVMNALVWARNVAGAADERNPHVRKLAAVAETGLSRASLVIDQYPVVACVGAVNGEMALLSARTGYVTVDDMVACVLEAAEAHSRRADDERVAMSKRLKVAAAAEASLTDSERAERDERERLAAERTAMREQQDAAYQASLAADRAKAKAKAEAEAKATEAKLAAERVMLEEARAAEAAATRLASLKDALPTEPEADGADVVTVAVRTSSGRLQRRFTAATLFDTVLDWLEVEGIKNVIGVASTYPRKQYGRGAGSLSEAGFSGSIIFNVCTE</sequence>
<protein>
    <recommendedName>
        <fullName evidence="3">UAS domain-containing protein</fullName>
    </recommendedName>
</protein>
<dbReference type="eggNOG" id="KOG1363">
    <property type="taxonomic scope" value="Eukaryota"/>
</dbReference>
<dbReference type="OrthoDB" id="1026733at2759"/>
<dbReference type="STRING" id="461836.A0A0L0DKJ8"/>
<dbReference type="GO" id="GO:0005783">
    <property type="term" value="C:endoplasmic reticulum"/>
    <property type="evidence" value="ECO:0007669"/>
    <property type="project" value="TreeGrafter"/>
</dbReference>
<feature type="region of interest" description="Disordered" evidence="2">
    <location>
        <begin position="44"/>
        <end position="74"/>
    </location>
</feature>
<dbReference type="SMART" id="SM00594">
    <property type="entry name" value="UAS"/>
    <property type="match status" value="1"/>
</dbReference>
<evidence type="ECO:0000313" key="5">
    <source>
        <dbReference type="Proteomes" id="UP000054408"/>
    </source>
</evidence>
<reference evidence="4 5" key="1">
    <citation type="submission" date="2010-05" db="EMBL/GenBank/DDBJ databases">
        <title>The Genome Sequence of Thecamonas trahens ATCC 50062.</title>
        <authorList>
            <consortium name="The Broad Institute Genome Sequencing Platform"/>
            <person name="Russ C."/>
            <person name="Cuomo C."/>
            <person name="Shea T."/>
            <person name="Young S.K."/>
            <person name="Zeng Q."/>
            <person name="Koehrsen M."/>
            <person name="Haas B."/>
            <person name="Borodovsky M."/>
            <person name="Guigo R."/>
            <person name="Alvarado L."/>
            <person name="Berlin A."/>
            <person name="Bochicchio J."/>
            <person name="Borenstein D."/>
            <person name="Chapman S."/>
            <person name="Chen Z."/>
            <person name="Freedman E."/>
            <person name="Gellesch M."/>
            <person name="Goldberg J."/>
            <person name="Griggs A."/>
            <person name="Gujja S."/>
            <person name="Heilman E."/>
            <person name="Heiman D."/>
            <person name="Hepburn T."/>
            <person name="Howarth C."/>
            <person name="Jen D."/>
            <person name="Larson L."/>
            <person name="Mehta T."/>
            <person name="Park D."/>
            <person name="Pearson M."/>
            <person name="Roberts A."/>
            <person name="Saif S."/>
            <person name="Shenoy N."/>
            <person name="Sisk P."/>
            <person name="Stolte C."/>
            <person name="Sykes S."/>
            <person name="Thomson T."/>
            <person name="Walk T."/>
            <person name="White J."/>
            <person name="Yandava C."/>
            <person name="Burger G."/>
            <person name="Gray M.W."/>
            <person name="Holland P.W.H."/>
            <person name="King N."/>
            <person name="Lang F.B.F."/>
            <person name="Roger A.J."/>
            <person name="Ruiz-Trillo I."/>
            <person name="Lander E."/>
            <person name="Nusbaum C."/>
        </authorList>
    </citation>
    <scope>NUCLEOTIDE SEQUENCE [LARGE SCALE GENOMIC DNA]</scope>
    <source>
        <strain evidence="4 5">ATCC 50062</strain>
    </source>
</reference>
<dbReference type="SUPFAM" id="SSF52833">
    <property type="entry name" value="Thioredoxin-like"/>
    <property type="match status" value="1"/>
</dbReference>
<evidence type="ECO:0000256" key="1">
    <source>
        <dbReference type="SAM" id="Coils"/>
    </source>
</evidence>
<evidence type="ECO:0000313" key="4">
    <source>
        <dbReference type="EMBL" id="KNC52745.1"/>
    </source>
</evidence>
<dbReference type="EMBL" id="GL349475">
    <property type="protein sequence ID" value="KNC52745.1"/>
    <property type="molecule type" value="Genomic_DNA"/>
</dbReference>
<dbReference type="RefSeq" id="XP_013755059.1">
    <property type="nucleotide sequence ID" value="XM_013899605.1"/>
</dbReference>
<keyword evidence="5" id="KW-1185">Reference proteome</keyword>
<dbReference type="PANTHER" id="PTHR23322">
    <property type="entry name" value="FAS-ASSOCIATED PROTEIN"/>
    <property type="match status" value="1"/>
</dbReference>
<dbReference type="GeneID" id="25567275"/>
<dbReference type="GO" id="GO:0036503">
    <property type="term" value="P:ERAD pathway"/>
    <property type="evidence" value="ECO:0007669"/>
    <property type="project" value="TreeGrafter"/>
</dbReference>
<proteinExistence type="predicted"/>
<feature type="domain" description="UAS" evidence="3">
    <location>
        <begin position="233"/>
        <end position="373"/>
    </location>
</feature>
<feature type="region of interest" description="Disordered" evidence="2">
    <location>
        <begin position="163"/>
        <end position="187"/>
    </location>
</feature>
<dbReference type="Proteomes" id="UP000054408">
    <property type="component" value="Unassembled WGS sequence"/>
</dbReference>
<dbReference type="InterPro" id="IPR006577">
    <property type="entry name" value="UAS"/>
</dbReference>
<gene>
    <name evidence="4" type="ORF">AMSG_08625</name>
</gene>
<dbReference type="InterPro" id="IPR029071">
    <property type="entry name" value="Ubiquitin-like_domsf"/>
</dbReference>
<dbReference type="Gene3D" id="3.40.30.10">
    <property type="entry name" value="Glutaredoxin"/>
    <property type="match status" value="1"/>
</dbReference>
<dbReference type="PANTHER" id="PTHR23322:SF1">
    <property type="entry name" value="FAS-ASSOCIATED FACTOR 2"/>
    <property type="match status" value="1"/>
</dbReference>
<dbReference type="GO" id="GO:0043130">
    <property type="term" value="F:ubiquitin binding"/>
    <property type="evidence" value="ECO:0007669"/>
    <property type="project" value="TreeGrafter"/>
</dbReference>
<accession>A0A0L0DKJ8</accession>
<dbReference type="InterPro" id="IPR036249">
    <property type="entry name" value="Thioredoxin-like_sf"/>
</dbReference>
<organism evidence="4 5">
    <name type="scientific">Thecamonas trahens ATCC 50062</name>
    <dbReference type="NCBI Taxonomy" id="461836"/>
    <lineage>
        <taxon>Eukaryota</taxon>
        <taxon>Apusozoa</taxon>
        <taxon>Apusomonadida</taxon>
        <taxon>Apusomonadidae</taxon>
        <taxon>Thecamonas</taxon>
    </lineage>
</organism>
<evidence type="ECO:0000259" key="3">
    <source>
        <dbReference type="SMART" id="SM00594"/>
    </source>
</evidence>
<name>A0A0L0DKJ8_THETB</name>
<dbReference type="AlphaFoldDB" id="A0A0L0DKJ8"/>
<dbReference type="InterPro" id="IPR050730">
    <property type="entry name" value="UBX_domain-protein"/>
</dbReference>